<dbReference type="GO" id="GO:0008930">
    <property type="term" value="F:methylthioadenosine nucleosidase activity"/>
    <property type="evidence" value="ECO:0007669"/>
    <property type="project" value="TreeGrafter"/>
</dbReference>
<name>A0A561EWI8_9ACTN</name>
<dbReference type="GO" id="GO:0019284">
    <property type="term" value="P:L-methionine salvage from S-adenosylmethionine"/>
    <property type="evidence" value="ECO:0007669"/>
    <property type="project" value="TreeGrafter"/>
</dbReference>
<dbReference type="Proteomes" id="UP000318416">
    <property type="component" value="Unassembled WGS sequence"/>
</dbReference>
<dbReference type="AlphaFoldDB" id="A0A561EWI8"/>
<reference evidence="2 3" key="1">
    <citation type="submission" date="2019-06" db="EMBL/GenBank/DDBJ databases">
        <title>Sequencing the genomes of 1000 actinobacteria strains.</title>
        <authorList>
            <person name="Klenk H.-P."/>
        </authorList>
    </citation>
    <scope>NUCLEOTIDE SEQUENCE [LARGE SCALE GENOMIC DNA]</scope>
    <source>
        <strain evidence="2 3">DSM 41649</strain>
    </source>
</reference>
<sequence>MRFPPPGITGVAPPTMEPMRLLGTITPDRPLLVLAVQEEAGYLGDGLPVLLTGMGKINAAASLATVLAQGERPSEIVNLGTAGALRPGWSGTHEIAQVLQHDIDTPVLKALTGKTYGAAITLSDAAGPTLATGDLFVSDPAARDRLAQSADLVDMEGYAIATVARRAGVPVRLVKHVSDEAGEGADRTWRESVDGCAKILAEWVRGQGL</sequence>
<keyword evidence="3" id="KW-1185">Reference proteome</keyword>
<dbReference type="SUPFAM" id="SSF53167">
    <property type="entry name" value="Purine and uridine phosphorylases"/>
    <property type="match status" value="1"/>
</dbReference>
<proteinExistence type="predicted"/>
<evidence type="ECO:0000259" key="1">
    <source>
        <dbReference type="Pfam" id="PF01048"/>
    </source>
</evidence>
<dbReference type="Pfam" id="PF01048">
    <property type="entry name" value="PNP_UDP_1"/>
    <property type="match status" value="1"/>
</dbReference>
<accession>A0A561EWI8</accession>
<feature type="domain" description="Nucleoside phosphorylase" evidence="1">
    <location>
        <begin position="42"/>
        <end position="199"/>
    </location>
</feature>
<organism evidence="2 3">
    <name type="scientific">Kitasatospora atroaurantiaca</name>
    <dbReference type="NCBI Taxonomy" id="285545"/>
    <lineage>
        <taxon>Bacteria</taxon>
        <taxon>Bacillati</taxon>
        <taxon>Actinomycetota</taxon>
        <taxon>Actinomycetes</taxon>
        <taxon>Kitasatosporales</taxon>
        <taxon>Streptomycetaceae</taxon>
        <taxon>Kitasatospora</taxon>
    </lineage>
</organism>
<protein>
    <submittedName>
        <fullName evidence="2">Adenosylhomocysteine nucleosidase</fullName>
    </submittedName>
</protein>
<comment type="caution">
    <text evidence="2">The sequence shown here is derived from an EMBL/GenBank/DDBJ whole genome shotgun (WGS) entry which is preliminary data.</text>
</comment>
<dbReference type="GO" id="GO:0009116">
    <property type="term" value="P:nucleoside metabolic process"/>
    <property type="evidence" value="ECO:0007669"/>
    <property type="project" value="InterPro"/>
</dbReference>
<dbReference type="InterPro" id="IPR035994">
    <property type="entry name" value="Nucleoside_phosphorylase_sf"/>
</dbReference>
<dbReference type="GO" id="GO:0008782">
    <property type="term" value="F:adenosylhomocysteine nucleosidase activity"/>
    <property type="evidence" value="ECO:0007669"/>
    <property type="project" value="TreeGrafter"/>
</dbReference>
<dbReference type="Gene3D" id="3.40.50.1580">
    <property type="entry name" value="Nucleoside phosphorylase domain"/>
    <property type="match status" value="1"/>
</dbReference>
<dbReference type="GO" id="GO:0005829">
    <property type="term" value="C:cytosol"/>
    <property type="evidence" value="ECO:0007669"/>
    <property type="project" value="TreeGrafter"/>
</dbReference>
<gene>
    <name evidence="2" type="ORF">FB465_5121</name>
</gene>
<dbReference type="InterPro" id="IPR000845">
    <property type="entry name" value="Nucleoside_phosphorylase_d"/>
</dbReference>
<evidence type="ECO:0000313" key="2">
    <source>
        <dbReference type="EMBL" id="TWE19979.1"/>
    </source>
</evidence>
<dbReference type="PANTHER" id="PTHR46832">
    <property type="entry name" value="5'-METHYLTHIOADENOSINE/S-ADENOSYLHOMOCYSTEINE NUCLEOSIDASE"/>
    <property type="match status" value="1"/>
</dbReference>
<dbReference type="NCBIfam" id="NF004168">
    <property type="entry name" value="PRK05634.1"/>
    <property type="match status" value="1"/>
</dbReference>
<dbReference type="EMBL" id="VIVR01000001">
    <property type="protein sequence ID" value="TWE19979.1"/>
    <property type="molecule type" value="Genomic_DNA"/>
</dbReference>
<dbReference type="PANTHER" id="PTHR46832:SF1">
    <property type="entry name" value="5'-METHYLTHIOADENOSINE_S-ADENOSYLHOMOCYSTEINE NUCLEOSIDASE"/>
    <property type="match status" value="1"/>
</dbReference>
<evidence type="ECO:0000313" key="3">
    <source>
        <dbReference type="Proteomes" id="UP000318416"/>
    </source>
</evidence>